<feature type="transmembrane region" description="Helical" evidence="2">
    <location>
        <begin position="60"/>
        <end position="86"/>
    </location>
</feature>
<dbReference type="SMR" id="A2DQH3"/>
<dbReference type="EMBL" id="DS113231">
    <property type="protein sequence ID" value="EAY17430.1"/>
    <property type="molecule type" value="Genomic_DNA"/>
</dbReference>
<sequence length="158" mass="18203">MEMFQQAMKQNMPQQPQEEIPPEDDNGIPLPPGMTTQVTDYQSKQGKIKVYEIRERNTNYVLYGTIANNVQGLIFAFFFNFILMAIRQFFDYLRNAFNLIKDAITHPRLTIEQRLILVAESILFLGLAIFKAYKCGFIGARPVKEVHNPATPFIIRTA</sequence>
<feature type="region of interest" description="Disordered" evidence="1">
    <location>
        <begin position="1"/>
        <end position="30"/>
    </location>
</feature>
<protein>
    <submittedName>
        <fullName evidence="3">Uncharacterized protein</fullName>
    </submittedName>
</protein>
<keyword evidence="2" id="KW-1133">Transmembrane helix</keyword>
<keyword evidence="2" id="KW-0472">Membrane</keyword>
<evidence type="ECO:0000256" key="2">
    <source>
        <dbReference type="SAM" id="Phobius"/>
    </source>
</evidence>
<evidence type="ECO:0000256" key="1">
    <source>
        <dbReference type="SAM" id="MobiDB-lite"/>
    </source>
</evidence>
<accession>A2DQH3</accession>
<reference evidence="3" key="1">
    <citation type="submission" date="2006-10" db="EMBL/GenBank/DDBJ databases">
        <authorList>
            <person name="Amadeo P."/>
            <person name="Zhao Q."/>
            <person name="Wortman J."/>
            <person name="Fraser-Liggett C."/>
            <person name="Carlton J."/>
        </authorList>
    </citation>
    <scope>NUCLEOTIDE SEQUENCE</scope>
    <source>
        <strain evidence="3">G3</strain>
    </source>
</reference>
<reference evidence="3" key="2">
    <citation type="journal article" date="2007" name="Science">
        <title>Draft genome sequence of the sexually transmitted pathogen Trichomonas vaginalis.</title>
        <authorList>
            <person name="Carlton J.M."/>
            <person name="Hirt R.P."/>
            <person name="Silva J.C."/>
            <person name="Delcher A.L."/>
            <person name="Schatz M."/>
            <person name="Zhao Q."/>
            <person name="Wortman J.R."/>
            <person name="Bidwell S.L."/>
            <person name="Alsmark U.C.M."/>
            <person name="Besteiro S."/>
            <person name="Sicheritz-Ponten T."/>
            <person name="Noel C.J."/>
            <person name="Dacks J.B."/>
            <person name="Foster P.G."/>
            <person name="Simillion C."/>
            <person name="Van de Peer Y."/>
            <person name="Miranda-Saavedra D."/>
            <person name="Barton G.J."/>
            <person name="Westrop G.D."/>
            <person name="Mueller S."/>
            <person name="Dessi D."/>
            <person name="Fiori P.L."/>
            <person name="Ren Q."/>
            <person name="Paulsen I."/>
            <person name="Zhang H."/>
            <person name="Bastida-Corcuera F.D."/>
            <person name="Simoes-Barbosa A."/>
            <person name="Brown M.T."/>
            <person name="Hayes R.D."/>
            <person name="Mukherjee M."/>
            <person name="Okumura C.Y."/>
            <person name="Schneider R."/>
            <person name="Smith A.J."/>
            <person name="Vanacova S."/>
            <person name="Villalvazo M."/>
            <person name="Haas B.J."/>
            <person name="Pertea M."/>
            <person name="Feldblyum T.V."/>
            <person name="Utterback T.R."/>
            <person name="Shu C.L."/>
            <person name="Osoegawa K."/>
            <person name="de Jong P.J."/>
            <person name="Hrdy I."/>
            <person name="Horvathova L."/>
            <person name="Zubacova Z."/>
            <person name="Dolezal P."/>
            <person name="Malik S.B."/>
            <person name="Logsdon J.M. Jr."/>
            <person name="Henze K."/>
            <person name="Gupta A."/>
            <person name="Wang C.C."/>
            <person name="Dunne R.L."/>
            <person name="Upcroft J.A."/>
            <person name="Upcroft P."/>
            <person name="White O."/>
            <person name="Salzberg S.L."/>
            <person name="Tang P."/>
            <person name="Chiu C.-H."/>
            <person name="Lee Y.-S."/>
            <person name="Embley T.M."/>
            <person name="Coombs G.H."/>
            <person name="Mottram J.C."/>
            <person name="Tachezy J."/>
            <person name="Fraser-Liggett C.M."/>
            <person name="Johnson P.J."/>
        </authorList>
    </citation>
    <scope>NUCLEOTIDE SEQUENCE [LARGE SCALE GENOMIC DNA]</scope>
    <source>
        <strain evidence="3">G3</strain>
    </source>
</reference>
<dbReference type="VEuPathDB" id="TrichDB:TVAG_320250"/>
<organism evidence="3 4">
    <name type="scientific">Trichomonas vaginalis (strain ATCC PRA-98 / G3)</name>
    <dbReference type="NCBI Taxonomy" id="412133"/>
    <lineage>
        <taxon>Eukaryota</taxon>
        <taxon>Metamonada</taxon>
        <taxon>Parabasalia</taxon>
        <taxon>Trichomonadida</taxon>
        <taxon>Trichomonadidae</taxon>
        <taxon>Trichomonas</taxon>
    </lineage>
</organism>
<keyword evidence="2" id="KW-0812">Transmembrane</keyword>
<proteinExistence type="predicted"/>
<dbReference type="OrthoDB" id="10575247at2759"/>
<name>A2DQH3_TRIV3</name>
<evidence type="ECO:0000313" key="4">
    <source>
        <dbReference type="Proteomes" id="UP000001542"/>
    </source>
</evidence>
<keyword evidence="4" id="KW-1185">Reference proteome</keyword>
<evidence type="ECO:0000313" key="3">
    <source>
        <dbReference type="EMBL" id="EAY17430.1"/>
    </source>
</evidence>
<dbReference type="VEuPathDB" id="TrichDB:TVAGG3_1010140"/>
<dbReference type="AlphaFoldDB" id="A2DQH3"/>
<dbReference type="Proteomes" id="UP000001542">
    <property type="component" value="Unassembled WGS sequence"/>
</dbReference>
<dbReference type="KEGG" id="tva:4775447"/>
<gene>
    <name evidence="3" type="ORF">TVAG_320250</name>
</gene>
<dbReference type="InParanoid" id="A2DQH3"/>
<dbReference type="RefSeq" id="XP_001330799.1">
    <property type="nucleotide sequence ID" value="XM_001330763.1"/>
</dbReference>